<evidence type="ECO:0000313" key="2">
    <source>
        <dbReference type="Proteomes" id="UP001153954"/>
    </source>
</evidence>
<dbReference type="EMBL" id="CAKOGL010000007">
    <property type="protein sequence ID" value="CAH2088984.1"/>
    <property type="molecule type" value="Genomic_DNA"/>
</dbReference>
<evidence type="ECO:0000313" key="1">
    <source>
        <dbReference type="EMBL" id="CAH2088984.1"/>
    </source>
</evidence>
<protein>
    <submittedName>
        <fullName evidence="1">Uncharacterized protein</fullName>
    </submittedName>
</protein>
<accession>A0AAU9TN13</accession>
<organism evidence="1 2">
    <name type="scientific">Euphydryas editha</name>
    <name type="common">Edith's checkerspot</name>
    <dbReference type="NCBI Taxonomy" id="104508"/>
    <lineage>
        <taxon>Eukaryota</taxon>
        <taxon>Metazoa</taxon>
        <taxon>Ecdysozoa</taxon>
        <taxon>Arthropoda</taxon>
        <taxon>Hexapoda</taxon>
        <taxon>Insecta</taxon>
        <taxon>Pterygota</taxon>
        <taxon>Neoptera</taxon>
        <taxon>Endopterygota</taxon>
        <taxon>Lepidoptera</taxon>
        <taxon>Glossata</taxon>
        <taxon>Ditrysia</taxon>
        <taxon>Papilionoidea</taxon>
        <taxon>Nymphalidae</taxon>
        <taxon>Nymphalinae</taxon>
        <taxon>Euphydryas</taxon>
    </lineage>
</organism>
<reference evidence="1" key="1">
    <citation type="submission" date="2022-03" db="EMBL/GenBank/DDBJ databases">
        <authorList>
            <person name="Tunstrom K."/>
        </authorList>
    </citation>
    <scope>NUCLEOTIDE SEQUENCE</scope>
</reference>
<gene>
    <name evidence="1" type="ORF">EEDITHA_LOCUS5085</name>
</gene>
<proteinExistence type="predicted"/>
<comment type="caution">
    <text evidence="1">The sequence shown here is derived from an EMBL/GenBank/DDBJ whole genome shotgun (WGS) entry which is preliminary data.</text>
</comment>
<keyword evidence="2" id="KW-1185">Reference proteome</keyword>
<name>A0AAU9TN13_EUPED</name>
<dbReference type="AlphaFoldDB" id="A0AAU9TN13"/>
<sequence length="124" mass="14004">MVNPLVRKFYLIITALITKCGDFHQLTNIFKGTLIISSSPIFGMDENDRLSLAGEEFNRLHGLVRGDTFVNKVTELVEQSDEKGPAVNEADEESGINIFEWGTYHFTTIHSKRFQAVQLELAKT</sequence>
<dbReference type="Proteomes" id="UP001153954">
    <property type="component" value="Unassembled WGS sequence"/>
</dbReference>